<dbReference type="SUPFAM" id="SSF57850">
    <property type="entry name" value="RING/U-box"/>
    <property type="match status" value="1"/>
</dbReference>
<dbReference type="InterPro" id="IPR001841">
    <property type="entry name" value="Znf_RING"/>
</dbReference>
<gene>
    <name evidence="12" type="ORF">DUNSADRAFT_9416</name>
</gene>
<evidence type="ECO:0000256" key="8">
    <source>
        <dbReference type="ARBA" id="ARBA00023306"/>
    </source>
</evidence>
<evidence type="ECO:0000256" key="1">
    <source>
        <dbReference type="ARBA" id="ARBA00013928"/>
    </source>
</evidence>
<keyword evidence="8" id="KW-0131">Cell cycle</keyword>
<accession>A0ABQ7GHI0</accession>
<keyword evidence="2" id="KW-0132">Cell division</keyword>
<evidence type="ECO:0000256" key="3">
    <source>
        <dbReference type="ARBA" id="ARBA00022723"/>
    </source>
</evidence>
<dbReference type="EMBL" id="MU069777">
    <property type="protein sequence ID" value="KAF5834066.1"/>
    <property type="molecule type" value="Genomic_DNA"/>
</dbReference>
<evidence type="ECO:0000259" key="11">
    <source>
        <dbReference type="PROSITE" id="PS50089"/>
    </source>
</evidence>
<evidence type="ECO:0000313" key="13">
    <source>
        <dbReference type="Proteomes" id="UP000815325"/>
    </source>
</evidence>
<dbReference type="InterPro" id="IPR051031">
    <property type="entry name" value="RING-box_E3_Ubiquitin_Ligase"/>
</dbReference>
<evidence type="ECO:0000256" key="4">
    <source>
        <dbReference type="ARBA" id="ARBA00022771"/>
    </source>
</evidence>
<name>A0ABQ7GHI0_DUNSA</name>
<feature type="region of interest" description="Disordered" evidence="10">
    <location>
        <begin position="85"/>
        <end position="133"/>
    </location>
</feature>
<dbReference type="PANTHER" id="PTHR11210">
    <property type="entry name" value="RING BOX"/>
    <property type="match status" value="1"/>
</dbReference>
<keyword evidence="3" id="KW-0479">Metal-binding</keyword>
<comment type="caution">
    <text evidence="12">The sequence shown here is derived from an EMBL/GenBank/DDBJ whole genome shotgun (WGS) entry which is preliminary data.</text>
</comment>
<keyword evidence="5" id="KW-0498">Mitosis</keyword>
<keyword evidence="6" id="KW-0833">Ubl conjugation pathway</keyword>
<evidence type="ECO:0000256" key="6">
    <source>
        <dbReference type="ARBA" id="ARBA00022786"/>
    </source>
</evidence>
<proteinExistence type="predicted"/>
<evidence type="ECO:0000256" key="7">
    <source>
        <dbReference type="ARBA" id="ARBA00022833"/>
    </source>
</evidence>
<feature type="domain" description="RING-type" evidence="11">
    <location>
        <begin position="25"/>
        <end position="78"/>
    </location>
</feature>
<evidence type="ECO:0000256" key="10">
    <source>
        <dbReference type="SAM" id="MobiDB-lite"/>
    </source>
</evidence>
<sequence length="133" mass="14875">MAFSIRICKWHGVAAWTWDAGDDVCGICRSPFDGCPPDGKYPGDDSPVIWGVCEHAFHIQCINKWLASSSEQRCPMCRRAWEYKSGLEGDQPGQDEEDRREGSDAMEEQGEGDQEDEYVTDEEGGDAMDTPVH</sequence>
<dbReference type="PROSITE" id="PS50089">
    <property type="entry name" value="ZF_RING_2"/>
    <property type="match status" value="1"/>
</dbReference>
<dbReference type="Pfam" id="PF12861">
    <property type="entry name" value="zf-ANAPC11"/>
    <property type="match status" value="1"/>
</dbReference>
<reference evidence="12" key="1">
    <citation type="submission" date="2017-08" db="EMBL/GenBank/DDBJ databases">
        <authorList>
            <person name="Polle J.E."/>
            <person name="Barry K."/>
            <person name="Cushman J."/>
            <person name="Schmutz J."/>
            <person name="Tran D."/>
            <person name="Hathwaick L.T."/>
            <person name="Yim W.C."/>
            <person name="Jenkins J."/>
            <person name="Mckie-Krisberg Z.M."/>
            <person name="Prochnik S."/>
            <person name="Lindquist E."/>
            <person name="Dockter R.B."/>
            <person name="Adam C."/>
            <person name="Molina H."/>
            <person name="Bunkerborg J."/>
            <person name="Jin E."/>
            <person name="Buchheim M."/>
            <person name="Magnuson J."/>
        </authorList>
    </citation>
    <scope>NUCLEOTIDE SEQUENCE</scope>
    <source>
        <strain evidence="12">CCAP 19/18</strain>
    </source>
</reference>
<evidence type="ECO:0000256" key="9">
    <source>
        <dbReference type="PROSITE-ProRule" id="PRU00175"/>
    </source>
</evidence>
<dbReference type="Gene3D" id="3.30.40.10">
    <property type="entry name" value="Zinc/RING finger domain, C3HC4 (zinc finger)"/>
    <property type="match status" value="1"/>
</dbReference>
<protein>
    <recommendedName>
        <fullName evidence="1">Anaphase-promoting complex subunit 11</fullName>
    </recommendedName>
</protein>
<keyword evidence="13" id="KW-1185">Reference proteome</keyword>
<feature type="compositionally biased region" description="Acidic residues" evidence="10">
    <location>
        <begin position="104"/>
        <end position="126"/>
    </location>
</feature>
<dbReference type="InterPro" id="IPR013083">
    <property type="entry name" value="Znf_RING/FYVE/PHD"/>
</dbReference>
<keyword evidence="4 9" id="KW-0863">Zinc-finger</keyword>
<dbReference type="Proteomes" id="UP000815325">
    <property type="component" value="Unassembled WGS sequence"/>
</dbReference>
<keyword evidence="7" id="KW-0862">Zinc</keyword>
<evidence type="ECO:0000256" key="5">
    <source>
        <dbReference type="ARBA" id="ARBA00022776"/>
    </source>
</evidence>
<dbReference type="SMART" id="SM00184">
    <property type="entry name" value="RING"/>
    <property type="match status" value="1"/>
</dbReference>
<evidence type="ECO:0000313" key="12">
    <source>
        <dbReference type="EMBL" id="KAF5834066.1"/>
    </source>
</evidence>
<evidence type="ECO:0000256" key="2">
    <source>
        <dbReference type="ARBA" id="ARBA00022618"/>
    </source>
</evidence>
<dbReference type="CDD" id="cd16456">
    <property type="entry name" value="RING-H2_APC11"/>
    <property type="match status" value="1"/>
</dbReference>
<organism evidence="12 13">
    <name type="scientific">Dunaliella salina</name>
    <name type="common">Green alga</name>
    <name type="synonym">Protococcus salinus</name>
    <dbReference type="NCBI Taxonomy" id="3046"/>
    <lineage>
        <taxon>Eukaryota</taxon>
        <taxon>Viridiplantae</taxon>
        <taxon>Chlorophyta</taxon>
        <taxon>core chlorophytes</taxon>
        <taxon>Chlorophyceae</taxon>
        <taxon>CS clade</taxon>
        <taxon>Chlamydomonadales</taxon>
        <taxon>Dunaliellaceae</taxon>
        <taxon>Dunaliella</taxon>
    </lineage>
</organism>
<dbReference type="InterPro" id="IPR024991">
    <property type="entry name" value="RING-H2_APC11"/>
</dbReference>